<comment type="caution">
    <text evidence="13">The sequence shown here is derived from an EMBL/GenBank/DDBJ whole genome shotgun (WGS) entry which is preliminary data.</text>
</comment>
<evidence type="ECO:0000313" key="14">
    <source>
        <dbReference type="Proteomes" id="UP000728185"/>
    </source>
</evidence>
<dbReference type="GO" id="GO:0003723">
    <property type="term" value="F:RNA binding"/>
    <property type="evidence" value="ECO:0007669"/>
    <property type="project" value="UniProtKB-KW"/>
</dbReference>
<dbReference type="Proteomes" id="UP000728185">
    <property type="component" value="Unassembled WGS sequence"/>
</dbReference>
<comment type="catalytic activity">
    <reaction evidence="9">
        <text>a 5'-end (N(7)-methyl 5'-triphosphoguanosine)-ribonucleoside in mRNA + H2O = N(7)-methyl-GDP + a 5'-end phospho-ribonucleoside in mRNA + 2 H(+)</text>
        <dbReference type="Rhea" id="RHEA:67484"/>
        <dbReference type="Rhea" id="RHEA-COMP:15692"/>
        <dbReference type="Rhea" id="RHEA-COMP:17167"/>
        <dbReference type="ChEBI" id="CHEBI:15377"/>
        <dbReference type="ChEBI" id="CHEBI:15378"/>
        <dbReference type="ChEBI" id="CHEBI:63714"/>
        <dbReference type="ChEBI" id="CHEBI:138282"/>
        <dbReference type="ChEBI" id="CHEBI:156461"/>
        <dbReference type="EC" id="3.6.1.62"/>
    </reaction>
    <physiologicalReaction direction="left-to-right" evidence="9">
        <dbReference type="Rhea" id="RHEA:67485"/>
    </physiologicalReaction>
</comment>
<dbReference type="SUPFAM" id="SSF140586">
    <property type="entry name" value="Dcp2 domain-like"/>
    <property type="match status" value="1"/>
</dbReference>
<keyword evidence="7" id="KW-0694">RNA-binding</keyword>
<dbReference type="Gene3D" id="3.90.79.10">
    <property type="entry name" value="Nucleoside Triphosphate Pyrophosphohydrolase"/>
    <property type="match status" value="1"/>
</dbReference>
<evidence type="ECO:0000256" key="5">
    <source>
        <dbReference type="ARBA" id="ARBA00022723"/>
    </source>
</evidence>
<dbReference type="Pfam" id="PF05026">
    <property type="entry name" value="DCP2"/>
    <property type="match status" value="1"/>
</dbReference>
<feature type="domain" description="Nudix hydrolase" evidence="12">
    <location>
        <begin position="141"/>
        <end position="270"/>
    </location>
</feature>
<comment type="cofactor">
    <cofactor evidence="1">
        <name>Mn(2+)</name>
        <dbReference type="ChEBI" id="CHEBI:29035"/>
    </cofactor>
</comment>
<evidence type="ECO:0000256" key="10">
    <source>
        <dbReference type="ARBA" id="ARBA00078183"/>
    </source>
</evidence>
<evidence type="ECO:0000256" key="11">
    <source>
        <dbReference type="RuleBase" id="RU003476"/>
    </source>
</evidence>
<dbReference type="PROSITE" id="PS51462">
    <property type="entry name" value="NUDIX"/>
    <property type="match status" value="1"/>
</dbReference>
<comment type="similarity">
    <text evidence="3">Belongs to the Nudix hydrolase family. DCP2 subfamily.</text>
</comment>
<dbReference type="Gene3D" id="1.10.10.1050">
    <property type="entry name" value="Dcp2, box A domain"/>
    <property type="match status" value="1"/>
</dbReference>
<dbReference type="InterPro" id="IPR020084">
    <property type="entry name" value="NUDIX_hydrolase_CS"/>
</dbReference>
<evidence type="ECO:0000256" key="4">
    <source>
        <dbReference type="ARBA" id="ARBA00022490"/>
    </source>
</evidence>
<dbReference type="PRINTS" id="PR00502">
    <property type="entry name" value="NUDIXFAMILY"/>
</dbReference>
<dbReference type="GO" id="GO:0030145">
    <property type="term" value="F:manganese ion binding"/>
    <property type="evidence" value="ECO:0007669"/>
    <property type="project" value="InterPro"/>
</dbReference>
<comment type="subcellular location">
    <subcellularLocation>
        <location evidence="2">Cytoplasm</location>
    </subcellularLocation>
</comment>
<evidence type="ECO:0000256" key="1">
    <source>
        <dbReference type="ARBA" id="ARBA00001936"/>
    </source>
</evidence>
<keyword evidence="5" id="KW-0479">Metal-binding</keyword>
<feature type="non-terminal residue" evidence="13">
    <location>
        <position position="1"/>
    </location>
</feature>
<dbReference type="Pfam" id="PF00293">
    <property type="entry name" value="NUDIX"/>
    <property type="match status" value="1"/>
</dbReference>
<dbReference type="InterPro" id="IPR020476">
    <property type="entry name" value="Nudix_hydrolase"/>
</dbReference>
<proteinExistence type="inferred from homology"/>
<dbReference type="OrthoDB" id="18996at2759"/>
<dbReference type="AlphaFoldDB" id="A0A8E0S059"/>
<keyword evidence="14" id="KW-1185">Reference proteome</keyword>
<evidence type="ECO:0000256" key="6">
    <source>
        <dbReference type="ARBA" id="ARBA00022801"/>
    </source>
</evidence>
<dbReference type="SUPFAM" id="SSF55811">
    <property type="entry name" value="Nudix"/>
    <property type="match status" value="1"/>
</dbReference>
<dbReference type="InterPro" id="IPR036189">
    <property type="entry name" value="DCP2_BoxA_sf"/>
</dbReference>
<dbReference type="InterPro" id="IPR015797">
    <property type="entry name" value="NUDIX_hydrolase-like_dom_sf"/>
</dbReference>
<dbReference type="PANTHER" id="PTHR23114:SF17">
    <property type="entry name" value="M7GPPPN-MRNA HYDROLASE"/>
    <property type="match status" value="1"/>
</dbReference>
<dbReference type="PROSITE" id="PS00893">
    <property type="entry name" value="NUDIX_BOX"/>
    <property type="match status" value="1"/>
</dbReference>
<dbReference type="GO" id="GO:0005737">
    <property type="term" value="C:cytoplasm"/>
    <property type="evidence" value="ECO:0007669"/>
    <property type="project" value="UniProtKB-SubCell"/>
</dbReference>
<evidence type="ECO:0000256" key="7">
    <source>
        <dbReference type="ARBA" id="ARBA00022884"/>
    </source>
</evidence>
<evidence type="ECO:0000313" key="13">
    <source>
        <dbReference type="EMBL" id="KAA0192621.1"/>
    </source>
</evidence>
<dbReference type="GO" id="GO:0000290">
    <property type="term" value="P:deadenylation-dependent decapping of nuclear-transcribed mRNA"/>
    <property type="evidence" value="ECO:0007669"/>
    <property type="project" value="TreeGrafter"/>
</dbReference>
<evidence type="ECO:0000256" key="3">
    <source>
        <dbReference type="ARBA" id="ARBA00005279"/>
    </source>
</evidence>
<evidence type="ECO:0000256" key="9">
    <source>
        <dbReference type="ARBA" id="ARBA00047661"/>
    </source>
</evidence>
<keyword evidence="4" id="KW-0963">Cytoplasm</keyword>
<accession>A0A8E0S059</accession>
<evidence type="ECO:0000256" key="2">
    <source>
        <dbReference type="ARBA" id="ARBA00004496"/>
    </source>
</evidence>
<dbReference type="GO" id="GO:0140933">
    <property type="term" value="F:5'-(N(7)-methylguanosine 5'-triphospho)-[mRNA] hydrolase activity"/>
    <property type="evidence" value="ECO:0007669"/>
    <property type="project" value="UniProtKB-EC"/>
</dbReference>
<dbReference type="InterPro" id="IPR000086">
    <property type="entry name" value="NUDIX_hydrolase_dom"/>
</dbReference>
<dbReference type="FunFam" id="3.90.79.10:FF:000003">
    <property type="entry name" value="M7GpppN-mRNA hydrolase isoform 2"/>
    <property type="match status" value="1"/>
</dbReference>
<protein>
    <recommendedName>
        <fullName evidence="10">mRNA-decapping enzyme 2</fullName>
    </recommendedName>
</protein>
<dbReference type="PANTHER" id="PTHR23114">
    <property type="entry name" value="M7GPPPN-MRNA HYDROLASE"/>
    <property type="match status" value="1"/>
</dbReference>
<evidence type="ECO:0000256" key="8">
    <source>
        <dbReference type="ARBA" id="ARBA00023211"/>
    </source>
</evidence>
<dbReference type="SMART" id="SM01125">
    <property type="entry name" value="DCP2"/>
    <property type="match status" value="1"/>
</dbReference>
<dbReference type="EMBL" id="LUCM01005567">
    <property type="protein sequence ID" value="KAA0192621.1"/>
    <property type="molecule type" value="Genomic_DNA"/>
</dbReference>
<reference evidence="13" key="1">
    <citation type="submission" date="2019-05" db="EMBL/GenBank/DDBJ databases">
        <title>Annotation for the trematode Fasciolopsis buski.</title>
        <authorList>
            <person name="Choi Y.-J."/>
        </authorList>
    </citation>
    <scope>NUCLEOTIDE SEQUENCE</scope>
    <source>
        <strain evidence="13">HT</strain>
        <tissue evidence="13">Whole worm</tissue>
    </source>
</reference>
<sequence>AVVHLYGGTHTSGFAAQHASAIVHVSFVVHRNKGCSRFLLNLPNEVKQECSRNFVRMFFELERAHWFYLDHYIEDPTVGGVDLFGFAKQSNSFNYPFGAFFAVFTTFPEVVPKGLNWQEKYLEWRKYRGETETGSAIIIDEYFEMVLIKFHNSHYCVSIQILLVQGFYGNRWSFPGGKVNENECLTDCAVREVMEETGLDVEYRLDPSLYIDRSIGGTLRRAFIIENMPRTSRLQPATKNEIEAITWFSVNDLPAHIHDKTPLEKLNARPNCFYLVIPFMRYFGSFYLCINKPRIVLWSSTCNIRVPILLLSNAHLPLC</sequence>
<name>A0A8E0S059_9TREM</name>
<organism evidence="13 14">
    <name type="scientific">Fasciolopsis buskii</name>
    <dbReference type="NCBI Taxonomy" id="27845"/>
    <lineage>
        <taxon>Eukaryota</taxon>
        <taxon>Metazoa</taxon>
        <taxon>Spiralia</taxon>
        <taxon>Lophotrochozoa</taxon>
        <taxon>Platyhelminthes</taxon>
        <taxon>Trematoda</taxon>
        <taxon>Digenea</taxon>
        <taxon>Plagiorchiida</taxon>
        <taxon>Echinostomata</taxon>
        <taxon>Echinostomatoidea</taxon>
        <taxon>Fasciolidae</taxon>
        <taxon>Fasciolopsis</taxon>
    </lineage>
</organism>
<keyword evidence="6 11" id="KW-0378">Hydrolase</keyword>
<dbReference type="InterPro" id="IPR007722">
    <property type="entry name" value="DCP2_BoxA"/>
</dbReference>
<keyword evidence="8" id="KW-0464">Manganese</keyword>
<gene>
    <name evidence="13" type="ORF">FBUS_05004</name>
</gene>
<evidence type="ECO:0000259" key="12">
    <source>
        <dbReference type="PROSITE" id="PS51462"/>
    </source>
</evidence>